<dbReference type="Proteomes" id="UP001203338">
    <property type="component" value="Unassembled WGS sequence"/>
</dbReference>
<sequence length="100" mass="11546">MMLVTDFGHYDQSCFLVCLHFDPYDHDDSGCKCELPEAMAETTEIIKPAPSQSRTQTIPAKKGAAVFHRQKDHEGLKKLRDTQREHTVHPIQRRRLCQIL</sequence>
<evidence type="ECO:0000313" key="1">
    <source>
        <dbReference type="EMBL" id="MCL6269182.1"/>
    </source>
</evidence>
<accession>A0ABT0PEH5</accession>
<gene>
    <name evidence="1" type="ORF">M3P05_04390</name>
</gene>
<dbReference type="EMBL" id="JAMFLX010000004">
    <property type="protein sequence ID" value="MCL6269182.1"/>
    <property type="molecule type" value="Genomic_DNA"/>
</dbReference>
<protein>
    <submittedName>
        <fullName evidence="1">Uncharacterized protein</fullName>
    </submittedName>
</protein>
<proteinExistence type="predicted"/>
<dbReference type="RefSeq" id="WP_249698117.1">
    <property type="nucleotide sequence ID" value="NZ_JAMFLX010000004.1"/>
</dbReference>
<comment type="caution">
    <text evidence="1">The sequence shown here is derived from an EMBL/GenBank/DDBJ whole genome shotgun (WGS) entry which is preliminary data.</text>
</comment>
<keyword evidence="2" id="KW-1185">Reference proteome</keyword>
<reference evidence="1 2" key="1">
    <citation type="submission" date="2022-05" db="EMBL/GenBank/DDBJ databases">
        <authorList>
            <person name="Park J.-S."/>
        </authorList>
    </citation>
    <scope>NUCLEOTIDE SEQUENCE [LARGE SCALE GENOMIC DNA]</scope>
    <source>
        <strain evidence="1 2">2012CJ34-2</strain>
    </source>
</reference>
<name>A0ABT0PEH5_9GAMM</name>
<evidence type="ECO:0000313" key="2">
    <source>
        <dbReference type="Proteomes" id="UP001203338"/>
    </source>
</evidence>
<organism evidence="1 2">
    <name type="scientific">Parendozoicomonas callyspongiae</name>
    <dbReference type="NCBI Taxonomy" id="2942213"/>
    <lineage>
        <taxon>Bacteria</taxon>
        <taxon>Pseudomonadati</taxon>
        <taxon>Pseudomonadota</taxon>
        <taxon>Gammaproteobacteria</taxon>
        <taxon>Oceanospirillales</taxon>
        <taxon>Endozoicomonadaceae</taxon>
        <taxon>Parendozoicomonas</taxon>
    </lineage>
</organism>